<evidence type="ECO:0000256" key="13">
    <source>
        <dbReference type="ARBA" id="ARBA00026013"/>
    </source>
</evidence>
<dbReference type="HAMAP" id="MF_01346">
    <property type="entry name" value="ATP_synth_alpha_bact"/>
    <property type="match status" value="1"/>
</dbReference>
<dbReference type="SUPFAM" id="SSF52540">
    <property type="entry name" value="P-loop containing nucleoside triphosphate hydrolases"/>
    <property type="match status" value="1"/>
</dbReference>
<dbReference type="InterPro" id="IPR004100">
    <property type="entry name" value="ATPase_F1/V1/A1_a/bsu_N"/>
</dbReference>
<dbReference type="Gene3D" id="2.40.30.20">
    <property type="match status" value="1"/>
</dbReference>
<dbReference type="Proteomes" id="UP001325140">
    <property type="component" value="Chromosome"/>
</dbReference>
<dbReference type="PANTHER" id="PTHR48082:SF2">
    <property type="entry name" value="ATP SYNTHASE SUBUNIT ALPHA, MITOCHONDRIAL"/>
    <property type="match status" value="1"/>
</dbReference>
<dbReference type="SUPFAM" id="SSF50615">
    <property type="entry name" value="N-terminal domain of alpha and beta subunits of F1 ATP synthase"/>
    <property type="match status" value="1"/>
</dbReference>
<evidence type="ECO:0000256" key="10">
    <source>
        <dbReference type="ARBA" id="ARBA00023136"/>
    </source>
</evidence>
<dbReference type="EMBL" id="CP110343">
    <property type="protein sequence ID" value="WPX97795.1"/>
    <property type="molecule type" value="Genomic_DNA"/>
</dbReference>
<dbReference type="NCBIfam" id="NF009884">
    <property type="entry name" value="PRK13343.1"/>
    <property type="match status" value="1"/>
</dbReference>
<dbReference type="InterPro" id="IPR033732">
    <property type="entry name" value="ATP_synth_F1_a_nt-bd_dom"/>
</dbReference>
<keyword evidence="12 14" id="KW-0066">ATP synthesis</keyword>
<feature type="site" description="Required for activity" evidence="14">
    <location>
        <position position="369"/>
    </location>
</feature>
<dbReference type="InterPro" id="IPR023366">
    <property type="entry name" value="ATP_synth_asu-like_sf"/>
</dbReference>
<evidence type="ECO:0000256" key="6">
    <source>
        <dbReference type="ARBA" id="ARBA00022781"/>
    </source>
</evidence>
<evidence type="ECO:0000256" key="5">
    <source>
        <dbReference type="ARBA" id="ARBA00022741"/>
    </source>
</evidence>
<evidence type="ECO:0000256" key="2">
    <source>
        <dbReference type="ARBA" id="ARBA00004370"/>
    </source>
</evidence>
<keyword evidence="9 14" id="KW-0406">Ion transport</keyword>
<keyword evidence="4 14" id="KW-0813">Transport</keyword>
<keyword evidence="6 14" id="KW-0375">Hydrogen ion transport</keyword>
<dbReference type="InterPro" id="IPR027417">
    <property type="entry name" value="P-loop_NTPase"/>
</dbReference>
<evidence type="ECO:0000256" key="1">
    <source>
        <dbReference type="ARBA" id="ARBA00003784"/>
    </source>
</evidence>
<keyword evidence="8 14" id="KW-1278">Translocase</keyword>
<dbReference type="Pfam" id="PF00006">
    <property type="entry name" value="ATP-synt_ab"/>
    <property type="match status" value="1"/>
</dbReference>
<feature type="domain" description="ATP synthase alpha subunit C-terminal" evidence="16">
    <location>
        <begin position="378"/>
        <end position="499"/>
    </location>
</feature>
<evidence type="ECO:0000259" key="15">
    <source>
        <dbReference type="Pfam" id="PF00006"/>
    </source>
</evidence>
<dbReference type="InterPro" id="IPR036121">
    <property type="entry name" value="ATPase_F1/V1/A1_a/bsu_N_sf"/>
</dbReference>
<feature type="domain" description="ATPase F1/V1/A1 complex alpha/beta subunit nucleotide-binding" evidence="15">
    <location>
        <begin position="147"/>
        <end position="371"/>
    </location>
</feature>
<name>A0ABZ0UNT4_9RICK</name>
<dbReference type="PANTHER" id="PTHR48082">
    <property type="entry name" value="ATP SYNTHASE SUBUNIT ALPHA, MITOCHONDRIAL"/>
    <property type="match status" value="1"/>
</dbReference>
<evidence type="ECO:0000256" key="11">
    <source>
        <dbReference type="ARBA" id="ARBA00023196"/>
    </source>
</evidence>
<evidence type="ECO:0000256" key="12">
    <source>
        <dbReference type="ARBA" id="ARBA00023310"/>
    </source>
</evidence>
<evidence type="ECO:0000256" key="7">
    <source>
        <dbReference type="ARBA" id="ARBA00022840"/>
    </source>
</evidence>
<sequence>MLDLKHIIQAKINQLIHENPECIREYGIVVKAFDGIAIVYGLLDVGMSEHVTFQDGGSGIVLSLEDDVVGIAMIDVLTVREGAKVYRTKQVLQVPVGMELLGRIVDPLGNILDGLEPLPENIKRSNIEQNAPDIMSRKSVNEPLQTGIQVIDGLIPIGRGQRELIIGDKQTGKTTIAIDAIIRQAQINNEIKNKADRVYCVYVAIGQKRSSIAKIAQLLKKHDAMNYTVIVAASASESPTLKFLAPYSGSSIGEFFRDNKMHALVVYDDLSKHAVAYRELSLLLKKPSGREAYPGDVFYIHSRLLERAAKLSDQKGGGSLTALPIIETQGGDVSAYVPTNVISITDGQIFLESELFYNGVRPAVNVGLSVSRVGSAAQLDVIKKLTGIVRLELAQYREIESFSQFSMELDKATMALLERGKRTVEMLKQDQHQLYGTEEQAILMFSIVKNHCDDIPVQYIMLFKSKLIEYIRENFSSISTEFNTNSYKFTPTLEKFISDLLIEFKRSFSDILRSAREV</sequence>
<comment type="catalytic activity">
    <reaction evidence="14">
        <text>ATP + H2O + 4 H(+)(in) = ADP + phosphate + 5 H(+)(out)</text>
        <dbReference type="Rhea" id="RHEA:57720"/>
        <dbReference type="ChEBI" id="CHEBI:15377"/>
        <dbReference type="ChEBI" id="CHEBI:15378"/>
        <dbReference type="ChEBI" id="CHEBI:30616"/>
        <dbReference type="ChEBI" id="CHEBI:43474"/>
        <dbReference type="ChEBI" id="CHEBI:456216"/>
        <dbReference type="EC" id="7.1.2.2"/>
    </reaction>
</comment>
<feature type="binding site" evidence="14">
    <location>
        <begin position="167"/>
        <end position="174"/>
    </location>
    <ligand>
        <name>ATP</name>
        <dbReference type="ChEBI" id="CHEBI:30616"/>
    </ligand>
</feature>
<dbReference type="NCBIfam" id="TIGR00962">
    <property type="entry name" value="atpA"/>
    <property type="match status" value="1"/>
</dbReference>
<evidence type="ECO:0000256" key="8">
    <source>
        <dbReference type="ARBA" id="ARBA00022967"/>
    </source>
</evidence>
<accession>A0ABZ0UNT4</accession>
<dbReference type="Gene3D" id="1.20.150.20">
    <property type="entry name" value="ATP synthase alpha/beta chain, C-terminal domain"/>
    <property type="match status" value="1"/>
</dbReference>
<keyword evidence="19" id="KW-1185">Reference proteome</keyword>
<comment type="function">
    <text evidence="1 14">Produces ATP from ADP in the presence of a proton gradient across the membrane. The alpha chain is a regulatory subunit.</text>
</comment>
<evidence type="ECO:0000256" key="3">
    <source>
        <dbReference type="ARBA" id="ARBA00008936"/>
    </source>
</evidence>
<keyword evidence="5 14" id="KW-0547">Nucleotide-binding</keyword>
<keyword evidence="10 14" id="KW-0472">Membrane</keyword>
<evidence type="ECO:0000259" key="17">
    <source>
        <dbReference type="Pfam" id="PF02874"/>
    </source>
</evidence>
<evidence type="ECO:0000256" key="4">
    <source>
        <dbReference type="ARBA" id="ARBA00022448"/>
    </source>
</evidence>
<evidence type="ECO:0000313" key="19">
    <source>
        <dbReference type="Proteomes" id="UP001325140"/>
    </source>
</evidence>
<dbReference type="InterPro" id="IPR038376">
    <property type="entry name" value="ATP_synth_asu_C_sf"/>
</dbReference>
<dbReference type="Gene3D" id="3.40.50.300">
    <property type="entry name" value="P-loop containing nucleotide triphosphate hydrolases"/>
    <property type="match status" value="1"/>
</dbReference>
<organism evidence="18 19">
    <name type="scientific">Candidatus Fokinia crypta</name>
    <dbReference type="NCBI Taxonomy" id="1920990"/>
    <lineage>
        <taxon>Bacteria</taxon>
        <taxon>Pseudomonadati</taxon>
        <taxon>Pseudomonadota</taxon>
        <taxon>Alphaproteobacteria</taxon>
        <taxon>Rickettsiales</taxon>
        <taxon>Candidatus Midichloriaceae</taxon>
        <taxon>Candidatus Fokinia</taxon>
    </lineage>
</organism>
<evidence type="ECO:0000256" key="14">
    <source>
        <dbReference type="HAMAP-Rule" id="MF_01346"/>
    </source>
</evidence>
<dbReference type="InterPro" id="IPR000793">
    <property type="entry name" value="ATP_synth_asu_C"/>
</dbReference>
<dbReference type="CDD" id="cd18113">
    <property type="entry name" value="ATP-synt_F1_alpha_C"/>
    <property type="match status" value="1"/>
</dbReference>
<dbReference type="InterPro" id="IPR000194">
    <property type="entry name" value="ATPase_F1/V1/A1_a/bsu_nucl-bd"/>
</dbReference>
<dbReference type="InterPro" id="IPR020003">
    <property type="entry name" value="ATPase_a/bsu_AS"/>
</dbReference>
<evidence type="ECO:0000259" key="16">
    <source>
        <dbReference type="Pfam" id="PF00306"/>
    </source>
</evidence>
<gene>
    <name evidence="14" type="primary">atpA</name>
    <name evidence="18" type="ORF">Fokcrypt_00313</name>
</gene>
<dbReference type="Pfam" id="PF00306">
    <property type="entry name" value="ATP-synt_ab_C"/>
    <property type="match status" value="1"/>
</dbReference>
<protein>
    <recommendedName>
        <fullName evidence="14">ATP synthase subunit alpha</fullName>
        <ecNumber evidence="14">7.1.2.2</ecNumber>
    </recommendedName>
    <alternativeName>
        <fullName evidence="14">ATP synthase F1 sector subunit alpha</fullName>
    </alternativeName>
    <alternativeName>
        <fullName evidence="14">F-ATPase subunit alpha</fullName>
    </alternativeName>
</protein>
<comment type="subunit">
    <text evidence="13">F-type ATPases have 2 components, CF(1) - the catalytic core - and CF(0) - the membrane proton channel. CF(1) has five subunits: alpha(3), beta(3), gamma(1), delta(1), epsilon(1). CF(0) has four main subunits: a(1), b(1), b'(1) and c(9-12).</text>
</comment>
<feature type="domain" description="ATPase F1/V1/A1 complex alpha/beta subunit N-terminal" evidence="17">
    <location>
        <begin position="24"/>
        <end position="88"/>
    </location>
</feature>
<dbReference type="EC" id="7.1.2.2" evidence="14"/>
<comment type="subcellular location">
    <subcellularLocation>
        <location evidence="14">Cell membrane</location>
        <topology evidence="14">Peripheral membrane protein</topology>
    </subcellularLocation>
    <subcellularLocation>
        <location evidence="2">Membrane</location>
    </subcellularLocation>
</comment>
<keyword evidence="14" id="KW-1003">Cell membrane</keyword>
<comment type="similarity">
    <text evidence="3 14">Belongs to the ATPase alpha/beta chains family.</text>
</comment>
<dbReference type="PROSITE" id="PS00152">
    <property type="entry name" value="ATPASE_ALPHA_BETA"/>
    <property type="match status" value="1"/>
</dbReference>
<dbReference type="InterPro" id="IPR005294">
    <property type="entry name" value="ATP_synth_F1_asu"/>
</dbReference>
<keyword evidence="11 14" id="KW-0139">CF(1)</keyword>
<evidence type="ECO:0000313" key="18">
    <source>
        <dbReference type="EMBL" id="WPX97795.1"/>
    </source>
</evidence>
<dbReference type="CDD" id="cd01132">
    <property type="entry name" value="F1-ATPase_alpha_CD"/>
    <property type="match status" value="1"/>
</dbReference>
<proteinExistence type="inferred from homology"/>
<keyword evidence="7 14" id="KW-0067">ATP-binding</keyword>
<reference evidence="18" key="1">
    <citation type="submission" date="2022-10" db="EMBL/GenBank/DDBJ databases">
        <title>Host association and intracellularity evolved multiple times independently in the Rickettsiales.</title>
        <authorList>
            <person name="Castelli M."/>
            <person name="Nardi T."/>
            <person name="Gammuto L."/>
            <person name="Bellinzona G."/>
            <person name="Sabaneyeva E."/>
            <person name="Potekhin A."/>
            <person name="Serra V."/>
            <person name="Petroni G."/>
            <person name="Sassera D."/>
        </authorList>
    </citation>
    <scope>NUCLEOTIDE SEQUENCE [LARGE SCALE GENOMIC DNA]</scope>
    <source>
        <strain evidence="18">US_Bl 11III1</strain>
    </source>
</reference>
<dbReference type="SUPFAM" id="SSF47917">
    <property type="entry name" value="C-terminal domain of alpha and beta subunits of F1 ATP synthase"/>
    <property type="match status" value="1"/>
</dbReference>
<evidence type="ECO:0000256" key="9">
    <source>
        <dbReference type="ARBA" id="ARBA00023065"/>
    </source>
</evidence>
<dbReference type="Pfam" id="PF02874">
    <property type="entry name" value="ATP-synt_ab_N"/>
    <property type="match status" value="1"/>
</dbReference>